<protein>
    <recommendedName>
        <fullName evidence="3">Thymidylate kinase-like protein</fullName>
    </recommendedName>
</protein>
<accession>B4CTS9</accession>
<proteinExistence type="predicted"/>
<dbReference type="InterPro" id="IPR027417">
    <property type="entry name" value="P-loop_NTPase"/>
</dbReference>
<sequence>MKRVSLRHLWDCFREKGIDVLVLRDFEALPNEVPSDLDIAVRSVAWREAASEAIRQFAREENLTLVQLLRRAYVWEHKMLGQDGRELIIDLHFQGEGWRGPIYLTSEELFDEATKRGGWFEPAPHHQAMMAVFQHLLWGGFYKEKYHPLVPRWIAGHEEAFTACVARAFGADIAPRIVQMIQAADAAGLAAIVPALRRRLWKQRGLPDLPGSLARLAGFIWSEIGITLQRYGRWIVFVGPDGVGKTTVATLLLAETKDFFRGARYHHWIPPWQKPLTSTVPASAPKPPLRDRPAGTGATISSALRLVRNVFRAHLAYCFRILPQLLRQRLVIGDRYLFNYHLDPESVRYYGPSSWVRFALRFVPKPDLVLCLVADPEEIHRRKPELSLDEIRRVISRGEELSSIGFHAVQIRAEEAPPAVARAVAERVTQTLHEPTSKDAAHR</sequence>
<dbReference type="Proteomes" id="UP000005824">
    <property type="component" value="Unassembled WGS sequence"/>
</dbReference>
<dbReference type="eggNOG" id="ENOG502ZJRQ">
    <property type="taxonomic scope" value="Bacteria"/>
</dbReference>
<evidence type="ECO:0008006" key="3">
    <source>
        <dbReference type="Google" id="ProtNLM"/>
    </source>
</evidence>
<evidence type="ECO:0000313" key="1">
    <source>
        <dbReference type="EMBL" id="EDY21967.1"/>
    </source>
</evidence>
<name>B4CTS9_9BACT</name>
<comment type="caution">
    <text evidence="1">The sequence shown here is derived from an EMBL/GenBank/DDBJ whole genome shotgun (WGS) entry which is preliminary data.</text>
</comment>
<evidence type="ECO:0000313" key="2">
    <source>
        <dbReference type="Proteomes" id="UP000005824"/>
    </source>
</evidence>
<dbReference type="SUPFAM" id="SSF52540">
    <property type="entry name" value="P-loop containing nucleoside triphosphate hydrolases"/>
    <property type="match status" value="1"/>
</dbReference>
<dbReference type="RefSeq" id="WP_006977419.1">
    <property type="nucleotide sequence ID" value="NZ_ABVL01000001.1"/>
</dbReference>
<dbReference type="Gene3D" id="3.40.50.300">
    <property type="entry name" value="P-loop containing nucleotide triphosphate hydrolases"/>
    <property type="match status" value="1"/>
</dbReference>
<dbReference type="AlphaFoldDB" id="B4CTS9"/>
<organism evidence="1 2">
    <name type="scientific">Chthoniobacter flavus Ellin428</name>
    <dbReference type="NCBI Taxonomy" id="497964"/>
    <lineage>
        <taxon>Bacteria</taxon>
        <taxon>Pseudomonadati</taxon>
        <taxon>Verrucomicrobiota</taxon>
        <taxon>Spartobacteria</taxon>
        <taxon>Chthoniobacterales</taxon>
        <taxon>Chthoniobacteraceae</taxon>
        <taxon>Chthoniobacter</taxon>
    </lineage>
</organism>
<gene>
    <name evidence="1" type="ORF">CfE428DRAFT_0092</name>
</gene>
<dbReference type="InParanoid" id="B4CTS9"/>
<dbReference type="EMBL" id="ABVL01000001">
    <property type="protein sequence ID" value="EDY21967.1"/>
    <property type="molecule type" value="Genomic_DNA"/>
</dbReference>
<dbReference type="STRING" id="497964.CfE428DRAFT_0092"/>
<reference evidence="1 2" key="1">
    <citation type="journal article" date="2011" name="J. Bacteriol.">
        <title>Genome sequence of Chthoniobacter flavus Ellin428, an aerobic heterotrophic soil bacterium.</title>
        <authorList>
            <person name="Kant R."/>
            <person name="van Passel M.W."/>
            <person name="Palva A."/>
            <person name="Lucas S."/>
            <person name="Lapidus A."/>
            <person name="Glavina Del Rio T."/>
            <person name="Dalin E."/>
            <person name="Tice H."/>
            <person name="Bruce D."/>
            <person name="Goodwin L."/>
            <person name="Pitluck S."/>
            <person name="Larimer F.W."/>
            <person name="Land M.L."/>
            <person name="Hauser L."/>
            <person name="Sangwan P."/>
            <person name="de Vos W.M."/>
            <person name="Janssen P.H."/>
            <person name="Smidt H."/>
        </authorList>
    </citation>
    <scope>NUCLEOTIDE SEQUENCE [LARGE SCALE GENOMIC DNA]</scope>
    <source>
        <strain evidence="1 2">Ellin428</strain>
    </source>
</reference>
<keyword evidence="2" id="KW-1185">Reference proteome</keyword>